<feature type="compositionally biased region" description="Basic and acidic residues" evidence="1">
    <location>
        <begin position="256"/>
        <end position="265"/>
    </location>
</feature>
<dbReference type="Proteomes" id="UP001215151">
    <property type="component" value="Unassembled WGS sequence"/>
</dbReference>
<evidence type="ECO:0000313" key="2">
    <source>
        <dbReference type="EMBL" id="KAJ8494820.1"/>
    </source>
</evidence>
<comment type="caution">
    <text evidence="2">The sequence shown here is derived from an EMBL/GenBank/DDBJ whole genome shotgun (WGS) entry which is preliminary data.</text>
</comment>
<sequence length="349" mass="38414">MMDSRTSQFPQHSNEATIQPQMSNNPDALVEGIDLPQLEYYDDCMGSPEYEGVIMQNSDGLNYNPAGNGPFDAAGYPPPGTGQLERVSWQTPQFDSPTTQWSTGIDNLSIPLPDPVSADYPYTALPSSAALLPQAFDYTDHSTQVNVPAAGASYMTHPQELTPPTHAPLAQDPPLYDPFEIAQASYKSPGGKYKLRVPLSVNISAALALRKALPATLDWTRPAFDTPEDLRTDKKFQVRFKFIGVADFCSKQHNEYSVEGNRPDARQSGSGTRTKKSPCSNGRLLHIVAKDLYTHMTALKEKGTPLRVNSFEVDFDDILIVEIQRVTKASVQPIIAILPEAKNKYVIRA</sequence>
<protein>
    <submittedName>
        <fullName evidence="2">Uncharacterized protein</fullName>
    </submittedName>
</protein>
<feature type="region of interest" description="Disordered" evidence="1">
    <location>
        <begin position="256"/>
        <end position="279"/>
    </location>
</feature>
<organism evidence="2 3">
    <name type="scientific">Trametes cubensis</name>
    <dbReference type="NCBI Taxonomy" id="1111947"/>
    <lineage>
        <taxon>Eukaryota</taxon>
        <taxon>Fungi</taxon>
        <taxon>Dikarya</taxon>
        <taxon>Basidiomycota</taxon>
        <taxon>Agaricomycotina</taxon>
        <taxon>Agaricomycetes</taxon>
        <taxon>Polyporales</taxon>
        <taxon>Polyporaceae</taxon>
        <taxon>Trametes</taxon>
    </lineage>
</organism>
<evidence type="ECO:0000256" key="1">
    <source>
        <dbReference type="SAM" id="MobiDB-lite"/>
    </source>
</evidence>
<accession>A0AAD7U0T7</accession>
<dbReference type="EMBL" id="JAPEVG010000031">
    <property type="protein sequence ID" value="KAJ8494820.1"/>
    <property type="molecule type" value="Genomic_DNA"/>
</dbReference>
<feature type="compositionally biased region" description="Polar residues" evidence="1">
    <location>
        <begin position="267"/>
        <end position="279"/>
    </location>
</feature>
<dbReference type="AlphaFoldDB" id="A0AAD7U0T7"/>
<proteinExistence type="predicted"/>
<name>A0AAD7U0T7_9APHY</name>
<gene>
    <name evidence="2" type="ORF">ONZ51_g2088</name>
</gene>
<reference evidence="2" key="1">
    <citation type="submission" date="2022-11" db="EMBL/GenBank/DDBJ databases">
        <title>Genome Sequence of Cubamyces cubensis.</title>
        <authorList>
            <person name="Buettner E."/>
        </authorList>
    </citation>
    <scope>NUCLEOTIDE SEQUENCE</scope>
    <source>
        <strain evidence="2">MPL-01</strain>
    </source>
</reference>
<evidence type="ECO:0000313" key="3">
    <source>
        <dbReference type="Proteomes" id="UP001215151"/>
    </source>
</evidence>
<keyword evidence="3" id="KW-1185">Reference proteome</keyword>
<feature type="region of interest" description="Disordered" evidence="1">
    <location>
        <begin position="1"/>
        <end position="24"/>
    </location>
</feature>